<protein>
    <submittedName>
        <fullName evidence="2">Uncharacterized protein</fullName>
    </submittedName>
</protein>
<reference evidence="2" key="1">
    <citation type="submission" date="2020-02" db="EMBL/GenBank/DDBJ databases">
        <authorList>
            <person name="Meier V. D."/>
        </authorList>
    </citation>
    <scope>NUCLEOTIDE SEQUENCE</scope>
    <source>
        <strain evidence="2">AVDCRST_MAG48</strain>
    </source>
</reference>
<feature type="region of interest" description="Disordered" evidence="1">
    <location>
        <begin position="1"/>
        <end position="52"/>
    </location>
</feature>
<evidence type="ECO:0000256" key="1">
    <source>
        <dbReference type="SAM" id="MobiDB-lite"/>
    </source>
</evidence>
<accession>A0A6J4KCW7</accession>
<gene>
    <name evidence="2" type="ORF">AVDCRST_MAG48-1357</name>
</gene>
<feature type="non-terminal residue" evidence="2">
    <location>
        <position position="52"/>
    </location>
</feature>
<feature type="compositionally biased region" description="Basic and acidic residues" evidence="1">
    <location>
        <begin position="18"/>
        <end position="28"/>
    </location>
</feature>
<evidence type="ECO:0000313" key="2">
    <source>
        <dbReference type="EMBL" id="CAA9301467.1"/>
    </source>
</evidence>
<name>A0A6J4KCW7_9ACTN</name>
<feature type="non-terminal residue" evidence="2">
    <location>
        <position position="1"/>
    </location>
</feature>
<feature type="compositionally biased region" description="Basic and acidic residues" evidence="1">
    <location>
        <begin position="39"/>
        <end position="52"/>
    </location>
</feature>
<dbReference type="EMBL" id="CADCTS010000194">
    <property type="protein sequence ID" value="CAA9301467.1"/>
    <property type="molecule type" value="Genomic_DNA"/>
</dbReference>
<sequence length="52" mass="5847">GRPGTRLWDLAHGPTRGEPAHHPAELVRRAGRRLPRLPEPVRRRQADGARPV</sequence>
<dbReference type="AlphaFoldDB" id="A0A6J4KCW7"/>
<proteinExistence type="predicted"/>
<organism evidence="2">
    <name type="scientific">uncultured Friedmanniella sp</name>
    <dbReference type="NCBI Taxonomy" id="335381"/>
    <lineage>
        <taxon>Bacteria</taxon>
        <taxon>Bacillati</taxon>
        <taxon>Actinomycetota</taxon>
        <taxon>Actinomycetes</taxon>
        <taxon>Propionibacteriales</taxon>
        <taxon>Nocardioidaceae</taxon>
        <taxon>Friedmanniella</taxon>
        <taxon>environmental samples</taxon>
    </lineage>
</organism>